<evidence type="ECO:0000256" key="3">
    <source>
        <dbReference type="SAM" id="Phobius"/>
    </source>
</evidence>
<dbReference type="SMART" id="SM00028">
    <property type="entry name" value="TPR"/>
    <property type="match status" value="5"/>
</dbReference>
<feature type="transmembrane region" description="Helical" evidence="3">
    <location>
        <begin position="183"/>
        <end position="202"/>
    </location>
</feature>
<dbReference type="PANTHER" id="PTHR45586:SF1">
    <property type="entry name" value="LIPOPOLYSACCHARIDE ASSEMBLY PROTEIN B"/>
    <property type="match status" value="1"/>
</dbReference>
<reference evidence="4 5" key="1">
    <citation type="submission" date="2024-11" db="EMBL/GenBank/DDBJ databases">
        <authorList>
            <person name="Heng Y.C."/>
            <person name="Lim A.C.H."/>
            <person name="Lee J.K.Y."/>
            <person name="Kittelmann S."/>
        </authorList>
    </citation>
    <scope>NUCLEOTIDE SEQUENCE [LARGE SCALE GENOMIC DNA]</scope>
    <source>
        <strain evidence="4 5">WILCCON 0185</strain>
    </source>
</reference>
<name>A0ABW8T236_9CLOT</name>
<gene>
    <name evidence="4" type="ORF">ACJDUG_06540</name>
</gene>
<evidence type="ECO:0000256" key="2">
    <source>
        <dbReference type="ARBA" id="ARBA00022803"/>
    </source>
</evidence>
<evidence type="ECO:0000313" key="4">
    <source>
        <dbReference type="EMBL" id="MFL0246621.1"/>
    </source>
</evidence>
<dbReference type="SUPFAM" id="SSF48452">
    <property type="entry name" value="TPR-like"/>
    <property type="match status" value="3"/>
</dbReference>
<keyword evidence="5" id="KW-1185">Reference proteome</keyword>
<dbReference type="Proteomes" id="UP001623591">
    <property type="component" value="Unassembled WGS sequence"/>
</dbReference>
<dbReference type="InterPro" id="IPR011990">
    <property type="entry name" value="TPR-like_helical_dom_sf"/>
</dbReference>
<keyword evidence="2" id="KW-0802">TPR repeat</keyword>
<dbReference type="EMBL" id="JBJHZZ010000002">
    <property type="protein sequence ID" value="MFL0246621.1"/>
    <property type="molecule type" value="Genomic_DNA"/>
</dbReference>
<keyword evidence="3" id="KW-0472">Membrane</keyword>
<comment type="caution">
    <text evidence="4">The sequence shown here is derived from an EMBL/GenBank/DDBJ whole genome shotgun (WGS) entry which is preliminary data.</text>
</comment>
<dbReference type="InterPro" id="IPR019734">
    <property type="entry name" value="TPR_rpt"/>
</dbReference>
<dbReference type="Pfam" id="PF14559">
    <property type="entry name" value="TPR_19"/>
    <property type="match status" value="1"/>
</dbReference>
<organism evidence="4 5">
    <name type="scientific">Candidatus Clostridium stratigraminis</name>
    <dbReference type="NCBI Taxonomy" id="3381661"/>
    <lineage>
        <taxon>Bacteria</taxon>
        <taxon>Bacillati</taxon>
        <taxon>Bacillota</taxon>
        <taxon>Clostridia</taxon>
        <taxon>Eubacteriales</taxon>
        <taxon>Clostridiaceae</taxon>
        <taxon>Clostridium</taxon>
    </lineage>
</organism>
<evidence type="ECO:0000256" key="1">
    <source>
        <dbReference type="ARBA" id="ARBA00022737"/>
    </source>
</evidence>
<dbReference type="RefSeq" id="WP_406769082.1">
    <property type="nucleotide sequence ID" value="NZ_JBJHZZ010000002.1"/>
</dbReference>
<keyword evidence="3" id="KW-1133">Transmembrane helix</keyword>
<keyword evidence="3" id="KW-0812">Transmembrane</keyword>
<dbReference type="InterPro" id="IPR051012">
    <property type="entry name" value="CellSynth/LPSAsmb/PSIAsmb"/>
</dbReference>
<keyword evidence="1" id="KW-0677">Repeat</keyword>
<evidence type="ECO:0000313" key="5">
    <source>
        <dbReference type="Proteomes" id="UP001623591"/>
    </source>
</evidence>
<protein>
    <submittedName>
        <fullName evidence="4">Tetratricopeptide repeat protein</fullName>
    </submittedName>
</protein>
<sequence>MKLKEIKDIFNKDKLLKIQEKLKICFMKIKKIFTQDKIKIRLDKIRKTFTKEKLAAALNKLRNVFTKEKIKTALNKVSNVFTKENIKTAFNKVRNVFTKEKIKTAFNKVRNVFTKEKIKTALSKVRNVFTKENIKAGLNKVRKTFTKENIIEVYKKIRSSLTKENIRRSLVNFKVKFKENKRAYISFSLVGIFLIAALVFSVNQAYNDFVPVSQRYVISENKAEEYYYNMEYDKAIEEYKNIKVKDKNQGQGLWDAKISEIYSIKGDIENSKKSMEDALKLGSKNSEVLNYIVFTEFMNKDYKTALTQGEEALKQFPKDKRLIKTMFTVYKANNEKDKAKNLLTNYPLDYKSSVDTAEYARMLMLDGQWDQGYKELRAAWIIDKDEYKIYDILAQVSVYNRDTLLENVTTLSEKNPNDLAYKMWLAKIYSLSDSTADQANKILQELKNEDVGKIEVKLIEASVLQGLKQNDKADELLKNVIDNNKGDYRVFHTAGWYYLNKKDLVNAEKYCRESIIKNKSYTDNYGFLMPEILKAEGKNADADPYFRTAIFKEPYNYNIMLTVANFNWYTTKDTAKAMEYFDYAQLINPEEPEIKYNMAQIDISNNKTDDAINLLKQCISINDSVAKYHRTLGTIYLLNGKPADGIKEIRYAYGSDQEDILTLNNAGCYYISVDQNLEKGEYNLRKAVEGINSTTDKYTSDTIKANYKKAKDFLDQYNIGKSKTLKVPDLVLFY</sequence>
<dbReference type="PANTHER" id="PTHR45586">
    <property type="entry name" value="TPR REPEAT-CONTAINING PROTEIN PA4667"/>
    <property type="match status" value="1"/>
</dbReference>
<proteinExistence type="predicted"/>
<accession>A0ABW8T236</accession>
<dbReference type="Gene3D" id="1.25.40.10">
    <property type="entry name" value="Tetratricopeptide repeat domain"/>
    <property type="match status" value="2"/>
</dbReference>